<evidence type="ECO:0000259" key="10">
    <source>
        <dbReference type="Pfam" id="PF00561"/>
    </source>
</evidence>
<keyword evidence="9" id="KW-1133">Transmembrane helix</keyword>
<keyword evidence="9" id="KW-0472">Membrane</keyword>
<comment type="catalytic activity">
    <reaction evidence="1">
        <text>Hydrolyzes glycerol monoesters of long-chain fatty acids.</text>
        <dbReference type="EC" id="3.1.1.23"/>
    </reaction>
</comment>
<sequence>MDFILLELLLICIGILLIIFFTIYFLWPSVLLKFGIWYGRQRTGLQVRYAEHNGYRFSYVSCGKPGLQPSILMLHGLTLNKDMWLITLLFFPKNIHVVAVDMPGHGDTTCLPGDSYTASDQLKRLHQFVECIGLNRKPFHLVGISMGGLFAGLYAANYPSEVCGLSLLCPVGIRCPKETEVMKRLKELCTNRVTENIPFIPLNTQQGEEMLRSGTYNQIKLPKQVIKGVLDMRAPNNDFFLKYFFDMFSDESLYGLHDNMSKIKAPTQIIWGGNDQILDSSGAAILAAGIPHSQVHILEKCGHAIVLDLPKFSAQLLLDFHESFSCVKNKKLA</sequence>
<name>A0ABM1KV79_GEKJA</name>
<dbReference type="SUPFAM" id="SSF53474">
    <property type="entry name" value="alpha/beta-Hydrolases"/>
    <property type="match status" value="1"/>
</dbReference>
<evidence type="ECO:0000256" key="5">
    <source>
        <dbReference type="ARBA" id="ARBA00037874"/>
    </source>
</evidence>
<evidence type="ECO:0000256" key="9">
    <source>
        <dbReference type="SAM" id="Phobius"/>
    </source>
</evidence>
<feature type="transmembrane region" description="Helical" evidence="9">
    <location>
        <begin position="6"/>
        <end position="27"/>
    </location>
</feature>
<evidence type="ECO:0000256" key="3">
    <source>
        <dbReference type="ARBA" id="ARBA00013254"/>
    </source>
</evidence>
<dbReference type="Gene3D" id="3.40.50.1820">
    <property type="entry name" value="alpha/beta hydrolase"/>
    <property type="match status" value="1"/>
</dbReference>
<proteinExistence type="inferred from homology"/>
<keyword evidence="11" id="KW-1185">Reference proteome</keyword>
<dbReference type="Proteomes" id="UP000694871">
    <property type="component" value="Unplaced"/>
</dbReference>
<dbReference type="InterPro" id="IPR000073">
    <property type="entry name" value="AB_hydrolase_1"/>
</dbReference>
<evidence type="ECO:0000256" key="8">
    <source>
        <dbReference type="ARBA" id="ARBA00049568"/>
    </source>
</evidence>
<comment type="subcellular location">
    <subcellularLocation>
        <location evidence="4">Late endosome membrane</location>
        <topology evidence="4">Single-pass type II membrane protein</topology>
    </subcellularLocation>
    <subcellularLocation>
        <location evidence="5">Lysosome membrane</location>
        <topology evidence="5">Single-pass type II membrane protein</topology>
    </subcellularLocation>
    <subcellularLocation>
        <location evidence="6">Mitochondrion membrane</location>
        <topology evidence="6">Single-pass type II membrane protein</topology>
    </subcellularLocation>
</comment>
<reference evidence="12" key="1">
    <citation type="submission" date="2025-08" db="UniProtKB">
        <authorList>
            <consortium name="RefSeq"/>
        </authorList>
    </citation>
    <scope>IDENTIFICATION</scope>
</reference>
<comment type="catalytic activity">
    <reaction evidence="7">
        <text>1-dodecanoylglycerol + H2O = dodecanoate + glycerol + H(+)</text>
        <dbReference type="Rhea" id="RHEA:44316"/>
        <dbReference type="ChEBI" id="CHEBI:15377"/>
        <dbReference type="ChEBI" id="CHEBI:15378"/>
        <dbReference type="ChEBI" id="CHEBI:17754"/>
        <dbReference type="ChEBI" id="CHEBI:18262"/>
        <dbReference type="ChEBI" id="CHEBI:75539"/>
    </reaction>
</comment>
<keyword evidence="9" id="KW-0812">Transmembrane</keyword>
<evidence type="ECO:0000313" key="12">
    <source>
        <dbReference type="RefSeq" id="XP_015277616.1"/>
    </source>
</evidence>
<gene>
    <name evidence="12" type="primary">LOC107119611</name>
</gene>
<accession>A0ABM1KV79</accession>
<dbReference type="RefSeq" id="XP_015277616.1">
    <property type="nucleotide sequence ID" value="XM_015422130.1"/>
</dbReference>
<dbReference type="InterPro" id="IPR050266">
    <property type="entry name" value="AB_hydrolase_sf"/>
</dbReference>
<dbReference type="Pfam" id="PF00561">
    <property type="entry name" value="Abhydrolase_1"/>
    <property type="match status" value="1"/>
</dbReference>
<comment type="function">
    <text evidence="8">Lipase that preferentially hydrolysis medium-chain saturated monoacylglycerols including 2-arachidonoylglycerol. Through 2-arachidonoylglycerol degradation may regulate endocannabinoid signaling pathways. Also has a lysophosphatidyl lipase activity with a preference for lysophosphatidylglycerol among other lysophospholipids. Also able to degrade bis(monoacylglycero)phosphate (BMP) and constitutes the major enzyme for BMP catabolism. BMP, also known as lysobisphosphatidic acid, is enriched in late endosomes and lysosomes and plays a key role in the formation of intraluminal vesicles and in lipid sorting.</text>
</comment>
<dbReference type="InterPro" id="IPR000639">
    <property type="entry name" value="Epox_hydrolase-like"/>
</dbReference>
<dbReference type="PANTHER" id="PTHR43798">
    <property type="entry name" value="MONOACYLGLYCEROL LIPASE"/>
    <property type="match status" value="1"/>
</dbReference>
<dbReference type="PANTHER" id="PTHR43798:SF5">
    <property type="entry name" value="MONOACYLGLYCEROL LIPASE ABHD6"/>
    <property type="match status" value="1"/>
</dbReference>
<feature type="domain" description="AB hydrolase-1" evidence="10">
    <location>
        <begin position="69"/>
        <end position="308"/>
    </location>
</feature>
<dbReference type="PRINTS" id="PR00412">
    <property type="entry name" value="EPOXHYDRLASE"/>
</dbReference>
<evidence type="ECO:0000256" key="7">
    <source>
        <dbReference type="ARBA" id="ARBA00047662"/>
    </source>
</evidence>
<evidence type="ECO:0000313" key="11">
    <source>
        <dbReference type="Proteomes" id="UP000694871"/>
    </source>
</evidence>
<organism evidence="11 12">
    <name type="scientific">Gekko japonicus</name>
    <name type="common">Schlegel's Japanese gecko</name>
    <dbReference type="NCBI Taxonomy" id="146911"/>
    <lineage>
        <taxon>Eukaryota</taxon>
        <taxon>Metazoa</taxon>
        <taxon>Chordata</taxon>
        <taxon>Craniata</taxon>
        <taxon>Vertebrata</taxon>
        <taxon>Euteleostomi</taxon>
        <taxon>Lepidosauria</taxon>
        <taxon>Squamata</taxon>
        <taxon>Bifurcata</taxon>
        <taxon>Gekkota</taxon>
        <taxon>Gekkonidae</taxon>
        <taxon>Gekkoninae</taxon>
        <taxon>Gekko</taxon>
    </lineage>
</organism>
<dbReference type="PRINTS" id="PR00111">
    <property type="entry name" value="ABHYDROLASE"/>
</dbReference>
<dbReference type="EC" id="3.1.1.23" evidence="3"/>
<dbReference type="InterPro" id="IPR029058">
    <property type="entry name" value="AB_hydrolase_fold"/>
</dbReference>
<dbReference type="GeneID" id="107119611"/>
<evidence type="ECO:0000256" key="2">
    <source>
        <dbReference type="ARBA" id="ARBA00008645"/>
    </source>
</evidence>
<evidence type="ECO:0000256" key="4">
    <source>
        <dbReference type="ARBA" id="ARBA00037797"/>
    </source>
</evidence>
<comment type="similarity">
    <text evidence="2">Belongs to the AB hydrolase superfamily.</text>
</comment>
<evidence type="ECO:0000256" key="6">
    <source>
        <dbReference type="ARBA" id="ARBA00046308"/>
    </source>
</evidence>
<protein>
    <recommendedName>
        <fullName evidence="3">acylglycerol lipase</fullName>
        <ecNumber evidence="3">3.1.1.23</ecNumber>
    </recommendedName>
</protein>
<evidence type="ECO:0000256" key="1">
    <source>
        <dbReference type="ARBA" id="ARBA00001613"/>
    </source>
</evidence>